<gene>
    <name evidence="2" type="ORF">JRO89_XS04G0286500</name>
</gene>
<name>A0ABQ8I7P8_9ROSI</name>
<evidence type="ECO:0000256" key="1">
    <source>
        <dbReference type="SAM" id="MobiDB-lite"/>
    </source>
</evidence>
<comment type="caution">
    <text evidence="2">The sequence shown here is derived from an EMBL/GenBank/DDBJ whole genome shotgun (WGS) entry which is preliminary data.</text>
</comment>
<dbReference type="EMBL" id="JAFEMO010000004">
    <property type="protein sequence ID" value="KAH7572656.1"/>
    <property type="molecule type" value="Genomic_DNA"/>
</dbReference>
<proteinExistence type="predicted"/>
<evidence type="ECO:0000313" key="3">
    <source>
        <dbReference type="Proteomes" id="UP000827721"/>
    </source>
</evidence>
<accession>A0ABQ8I7P8</accession>
<feature type="compositionally biased region" description="Acidic residues" evidence="1">
    <location>
        <begin position="103"/>
        <end position="114"/>
    </location>
</feature>
<organism evidence="2 3">
    <name type="scientific">Xanthoceras sorbifolium</name>
    <dbReference type="NCBI Taxonomy" id="99658"/>
    <lineage>
        <taxon>Eukaryota</taxon>
        <taxon>Viridiplantae</taxon>
        <taxon>Streptophyta</taxon>
        <taxon>Embryophyta</taxon>
        <taxon>Tracheophyta</taxon>
        <taxon>Spermatophyta</taxon>
        <taxon>Magnoliopsida</taxon>
        <taxon>eudicotyledons</taxon>
        <taxon>Gunneridae</taxon>
        <taxon>Pentapetalae</taxon>
        <taxon>rosids</taxon>
        <taxon>malvids</taxon>
        <taxon>Sapindales</taxon>
        <taxon>Sapindaceae</taxon>
        <taxon>Xanthoceroideae</taxon>
        <taxon>Xanthoceras</taxon>
    </lineage>
</organism>
<dbReference type="Proteomes" id="UP000827721">
    <property type="component" value="Unassembled WGS sequence"/>
</dbReference>
<feature type="region of interest" description="Disordered" evidence="1">
    <location>
        <begin position="130"/>
        <end position="161"/>
    </location>
</feature>
<reference evidence="2 3" key="1">
    <citation type="submission" date="2021-02" db="EMBL/GenBank/DDBJ databases">
        <title>Plant Genome Project.</title>
        <authorList>
            <person name="Zhang R.-G."/>
        </authorList>
    </citation>
    <scope>NUCLEOTIDE SEQUENCE [LARGE SCALE GENOMIC DNA]</scope>
    <source>
        <tissue evidence="2">Leaves</tissue>
    </source>
</reference>
<protein>
    <submittedName>
        <fullName evidence="2">Uncharacterized protein</fullName>
    </submittedName>
</protein>
<feature type="compositionally biased region" description="Basic and acidic residues" evidence="1">
    <location>
        <begin position="70"/>
        <end position="102"/>
    </location>
</feature>
<evidence type="ECO:0000313" key="2">
    <source>
        <dbReference type="EMBL" id="KAH7572656.1"/>
    </source>
</evidence>
<feature type="region of interest" description="Disordered" evidence="1">
    <location>
        <begin position="56"/>
        <end position="114"/>
    </location>
</feature>
<sequence>MGAYGNSFSLLIDEDGEVDVSKLKEKAAVMGMKKKIQEMEDRKNALFPSWRSIGFPNETNNIAKEEEGDEWKVRESKPRRDGGGEKGGDGGLLVKKEVKKKEEDEEEEERESEELLVYEGLLVEEITKGKQKMRRITTKRKKAAAAYRKIKGKDRHSRRSF</sequence>
<keyword evidence="3" id="KW-1185">Reference proteome</keyword>